<sequence length="50" mass="5948">MISKPKKITTGNNLTKKGWNLACEIWESYHNQEIEKLKDKIEKLQGWFKV</sequence>
<gene>
    <name evidence="1" type="ORF">MM415B01892_0011</name>
</gene>
<dbReference type="AlphaFoldDB" id="A0A6M3IFT9"/>
<dbReference type="EMBL" id="MT141208">
    <property type="protein sequence ID" value="QJA56253.1"/>
    <property type="molecule type" value="Genomic_DNA"/>
</dbReference>
<reference evidence="1" key="1">
    <citation type="submission" date="2020-03" db="EMBL/GenBank/DDBJ databases">
        <title>The deep terrestrial virosphere.</title>
        <authorList>
            <person name="Holmfeldt K."/>
            <person name="Nilsson E."/>
            <person name="Simone D."/>
            <person name="Lopez-Fernandez M."/>
            <person name="Wu X."/>
            <person name="de Brujin I."/>
            <person name="Lundin D."/>
            <person name="Andersson A."/>
            <person name="Bertilsson S."/>
            <person name="Dopson M."/>
        </authorList>
    </citation>
    <scope>NUCLEOTIDE SEQUENCE</scope>
    <source>
        <strain evidence="1">MM415B01892</strain>
    </source>
</reference>
<name>A0A6M3IFT9_9ZZZZ</name>
<evidence type="ECO:0000313" key="1">
    <source>
        <dbReference type="EMBL" id="QJA56253.1"/>
    </source>
</evidence>
<protein>
    <submittedName>
        <fullName evidence="1">Uncharacterized protein</fullName>
    </submittedName>
</protein>
<organism evidence="1">
    <name type="scientific">viral metagenome</name>
    <dbReference type="NCBI Taxonomy" id="1070528"/>
    <lineage>
        <taxon>unclassified sequences</taxon>
        <taxon>metagenomes</taxon>
        <taxon>organismal metagenomes</taxon>
    </lineage>
</organism>
<accession>A0A6M3IFT9</accession>
<proteinExistence type="predicted"/>